<protein>
    <submittedName>
        <fullName evidence="1">Uncharacterized protein</fullName>
    </submittedName>
</protein>
<proteinExistence type="predicted"/>
<sequence>MVVRHVWFLVVWLPPPGGEGWGGGKNPGTRISHPSLTLPFKGRGPEGLIGYVFSLRGSSKNTLSLPFINSIAFASTRDPPPLARPIYPHSPYQPLDFGPRRKEMRRFVRRAVTIAPPRSGGAIDAPLQELCFQ</sequence>
<dbReference type="KEGG" id="lpav:PLANPX_2748"/>
<gene>
    <name evidence="1" type="ORF">PLANPX_2748</name>
</gene>
<reference evidence="2" key="1">
    <citation type="submission" date="2019-10" db="EMBL/GenBank/DDBJ databases">
        <title>Lacipirellula parvula gen. nov., sp. nov., representing a lineage of planctomycetes widespread in freshwater anoxic habitats, and description of the family Lacipirellulaceae.</title>
        <authorList>
            <person name="Dedysh S.N."/>
            <person name="Kulichevskaya I.S."/>
            <person name="Beletsky A.V."/>
            <person name="Rakitin A.L."/>
            <person name="Mardanov A.V."/>
            <person name="Ivanova A.A."/>
            <person name="Saltykova V.X."/>
            <person name="Rijpstra W.I.C."/>
            <person name="Sinninghe Damste J.S."/>
            <person name="Ravin N.V."/>
        </authorList>
    </citation>
    <scope>NUCLEOTIDE SEQUENCE [LARGE SCALE GENOMIC DNA]</scope>
    <source>
        <strain evidence="2">PX69</strain>
    </source>
</reference>
<dbReference type="Proteomes" id="UP000326837">
    <property type="component" value="Chromosome"/>
</dbReference>
<dbReference type="AlphaFoldDB" id="A0A5K7XFL5"/>
<evidence type="ECO:0000313" key="2">
    <source>
        <dbReference type="Proteomes" id="UP000326837"/>
    </source>
</evidence>
<dbReference type="EMBL" id="AP021861">
    <property type="protein sequence ID" value="BBO33136.1"/>
    <property type="molecule type" value="Genomic_DNA"/>
</dbReference>
<keyword evidence="2" id="KW-1185">Reference proteome</keyword>
<name>A0A5K7XFL5_9BACT</name>
<evidence type="ECO:0000313" key="1">
    <source>
        <dbReference type="EMBL" id="BBO33136.1"/>
    </source>
</evidence>
<organism evidence="1 2">
    <name type="scientific">Lacipirellula parvula</name>
    <dbReference type="NCBI Taxonomy" id="2650471"/>
    <lineage>
        <taxon>Bacteria</taxon>
        <taxon>Pseudomonadati</taxon>
        <taxon>Planctomycetota</taxon>
        <taxon>Planctomycetia</taxon>
        <taxon>Pirellulales</taxon>
        <taxon>Lacipirellulaceae</taxon>
        <taxon>Lacipirellula</taxon>
    </lineage>
</organism>
<accession>A0A5K7XFL5</accession>